<evidence type="ECO:0000256" key="1">
    <source>
        <dbReference type="ARBA" id="ARBA00004604"/>
    </source>
</evidence>
<name>A0A0E9NPK4_SAICN</name>
<dbReference type="AlphaFoldDB" id="A0A0E9NPK4"/>
<feature type="region of interest" description="Disordered" evidence="4">
    <location>
        <begin position="471"/>
        <end position="490"/>
    </location>
</feature>
<evidence type="ECO:0000256" key="3">
    <source>
        <dbReference type="ARBA" id="ARBA00023242"/>
    </source>
</evidence>
<evidence type="ECO:0000313" key="6">
    <source>
        <dbReference type="Proteomes" id="UP000033140"/>
    </source>
</evidence>
<reference evidence="5 6" key="1">
    <citation type="journal article" date="2011" name="J. Gen. Appl. Microbiol.">
        <title>Draft genome sequencing of the enigmatic yeast Saitoella complicata.</title>
        <authorList>
            <person name="Nishida H."/>
            <person name="Hamamoto M."/>
            <person name="Sugiyama J."/>
        </authorList>
    </citation>
    <scope>NUCLEOTIDE SEQUENCE [LARGE SCALE GENOMIC DNA]</scope>
    <source>
        <strain evidence="5 6">NRRL Y-17804</strain>
    </source>
</reference>
<organism evidence="5 6">
    <name type="scientific">Saitoella complicata (strain BCRC 22490 / CBS 7301 / JCM 7358 / NBRC 10748 / NRRL Y-17804)</name>
    <dbReference type="NCBI Taxonomy" id="698492"/>
    <lineage>
        <taxon>Eukaryota</taxon>
        <taxon>Fungi</taxon>
        <taxon>Dikarya</taxon>
        <taxon>Ascomycota</taxon>
        <taxon>Taphrinomycotina</taxon>
        <taxon>Taphrinomycotina incertae sedis</taxon>
        <taxon>Saitoella</taxon>
    </lineage>
</organism>
<evidence type="ECO:0000256" key="2">
    <source>
        <dbReference type="ARBA" id="ARBA00022884"/>
    </source>
</evidence>
<gene>
    <name evidence="5" type="ORF">G7K_5826-t1</name>
</gene>
<reference evidence="5 6" key="2">
    <citation type="journal article" date="2014" name="J. Gen. Appl. Microbiol.">
        <title>The early diverging ascomycetous budding yeast Saitoella complicata has three histone deacetylases belonging to the Clr6, Hos2, and Rpd3 lineages.</title>
        <authorList>
            <person name="Nishida H."/>
            <person name="Matsumoto T."/>
            <person name="Kondo S."/>
            <person name="Hamamoto M."/>
            <person name="Yoshikawa H."/>
        </authorList>
    </citation>
    <scope>NUCLEOTIDE SEQUENCE [LARGE SCALE GENOMIC DNA]</scope>
    <source>
        <strain evidence="5 6">NRRL Y-17804</strain>
    </source>
</reference>
<dbReference type="OrthoDB" id="21643at2759"/>
<dbReference type="OMA" id="NWQKLHG"/>
<protein>
    <recommendedName>
        <fullName evidence="7">RRM domain-containing protein</fullName>
    </recommendedName>
</protein>
<dbReference type="RefSeq" id="XP_019023475.1">
    <property type="nucleotide sequence ID" value="XM_019166904.1"/>
</dbReference>
<feature type="compositionally biased region" description="Acidic residues" evidence="4">
    <location>
        <begin position="384"/>
        <end position="406"/>
    </location>
</feature>
<dbReference type="CDD" id="cd12226">
    <property type="entry name" value="RRM_NOL8"/>
    <property type="match status" value="1"/>
</dbReference>
<sequence>MATVDQVVEPVSPVKKPAIDPSVAVEKRIFVGGLTPSIPVSDIESRLKTFGQILKPVELVNKNDVQIFAYTTINITGAQWGKLRQYLNGSKYKGATLRIEEAKPSWKDVREKEVERERVNPTAVFPHPRKKRKYDSEVEYGREVDKIDVLMTDGAVKKESTKWVRGRYGRAIALMHVYDQKKNQRKLVFDPRKQRDFLVKLWGNSTTGDITWQYDEERDCWVDSHGRERAELPLEAAPRDITQARTIGERAGHIEEAPAPISAPARDAEPEQLPDRVLAKLAEEALKKVDRPSWIDEDSDDEPIHHKERGFELVNTHDPSLVEHLDEDEAAATARIAAEKSKNLDILKGLIGAEQVEEVQERKERERARVVEKSWSGIARFDPTAEDAEQYEAHSEEEEEEEEEEVPVLRAEEKEDGEEGDAVARLAGSAMPKVSQEIDSAVNVGNLKTMFTPGEADTGFSLFGGANLDSDIDEDGEEEEEETYDEPAAEPVHASVDTSNYRVANSVPLSNKRGWLPSNPHNQNYLFFPHYGTNLASRSVFHDAGKVFWRTKSEEEIREAWRAKKIELTRDWKSKRRDALRRKKKIEARRRMGVVK</sequence>
<dbReference type="GO" id="GO:0005730">
    <property type="term" value="C:nucleolus"/>
    <property type="evidence" value="ECO:0007669"/>
    <property type="project" value="UniProtKB-SubCell"/>
</dbReference>
<dbReference type="PANTHER" id="PTHR48029">
    <property type="entry name" value="NUCLEOLAR PROTEIN 8"/>
    <property type="match status" value="1"/>
</dbReference>
<dbReference type="InterPro" id="IPR035979">
    <property type="entry name" value="RBD_domain_sf"/>
</dbReference>
<feature type="compositionally biased region" description="Acidic residues" evidence="4">
    <location>
        <begin position="471"/>
        <end position="488"/>
    </location>
</feature>
<dbReference type="Proteomes" id="UP000033140">
    <property type="component" value="Unassembled WGS sequence"/>
</dbReference>
<evidence type="ECO:0000256" key="4">
    <source>
        <dbReference type="SAM" id="MobiDB-lite"/>
    </source>
</evidence>
<proteinExistence type="predicted"/>
<evidence type="ECO:0008006" key="7">
    <source>
        <dbReference type="Google" id="ProtNLM"/>
    </source>
</evidence>
<dbReference type="GO" id="GO:0003723">
    <property type="term" value="F:RNA binding"/>
    <property type="evidence" value="ECO:0007669"/>
    <property type="project" value="UniProtKB-KW"/>
</dbReference>
<dbReference type="PANTHER" id="PTHR48029:SF1">
    <property type="entry name" value="NUCLEOLAR PROTEIN 8"/>
    <property type="match status" value="1"/>
</dbReference>
<dbReference type="SUPFAM" id="SSF54928">
    <property type="entry name" value="RNA-binding domain, RBD"/>
    <property type="match status" value="1"/>
</dbReference>
<dbReference type="InterPro" id="IPR034138">
    <property type="entry name" value="NOP8_RRM"/>
</dbReference>
<feature type="region of interest" description="Disordered" evidence="4">
    <location>
        <begin position="251"/>
        <end position="271"/>
    </location>
</feature>
<evidence type="ECO:0000313" key="5">
    <source>
        <dbReference type="EMBL" id="GAO51733.1"/>
    </source>
</evidence>
<reference evidence="5 6" key="3">
    <citation type="journal article" date="2015" name="Genome Announc.">
        <title>Draft Genome Sequence of the Archiascomycetous Yeast Saitoella complicata.</title>
        <authorList>
            <person name="Yamauchi K."/>
            <person name="Kondo S."/>
            <person name="Hamamoto M."/>
            <person name="Takahashi Y."/>
            <person name="Ogura Y."/>
            <person name="Hayashi T."/>
            <person name="Nishida H."/>
        </authorList>
    </citation>
    <scope>NUCLEOTIDE SEQUENCE [LARGE SCALE GENOMIC DNA]</scope>
    <source>
        <strain evidence="5 6">NRRL Y-17804</strain>
    </source>
</reference>
<dbReference type="EMBL" id="BACD03000051">
    <property type="protein sequence ID" value="GAO51733.1"/>
    <property type="molecule type" value="Genomic_DNA"/>
</dbReference>
<comment type="subcellular location">
    <subcellularLocation>
        <location evidence="1">Nucleus</location>
        <location evidence="1">Nucleolus</location>
    </subcellularLocation>
</comment>
<dbReference type="STRING" id="698492.A0A0E9NPK4"/>
<accession>A0A0E9NPK4</accession>
<feature type="region of interest" description="Disordered" evidence="4">
    <location>
        <begin position="380"/>
        <end position="419"/>
    </location>
</feature>
<keyword evidence="2" id="KW-0694">RNA-binding</keyword>
<comment type="caution">
    <text evidence="5">The sequence shown here is derived from an EMBL/GenBank/DDBJ whole genome shotgun (WGS) entry which is preliminary data.</text>
</comment>
<keyword evidence="6" id="KW-1185">Reference proteome</keyword>
<keyword evidence="3" id="KW-0539">Nucleus</keyword>